<keyword evidence="1" id="KW-0812">Transmembrane</keyword>
<dbReference type="PANTHER" id="PTHR37716:SF1">
    <property type="entry name" value="OS07G0568900 PROTEIN"/>
    <property type="match status" value="1"/>
</dbReference>
<sequence length="176" mass="19918">MLHLHHSLSIPTNNLQNPSIFFLSHSITSVSCSGLKRWGIIKNSRKRRKKFPLVEAVEKDSEFEVDQDKAREALRKLDEKLQSISQKQIDPPKIRASDLSRDSFQMTEESKDLSGSFLNSLAFGLLLFTIFYNILFITVIKPAVDGPESIPEIDLTLETLQAAPLQQLLSIPRVSK</sequence>
<dbReference type="PANTHER" id="PTHR37716">
    <property type="entry name" value="OS07G0568900 PROTEIN"/>
    <property type="match status" value="1"/>
</dbReference>
<proteinExistence type="predicted"/>
<keyword evidence="1" id="KW-0472">Membrane</keyword>
<feature type="transmembrane region" description="Helical" evidence="1">
    <location>
        <begin position="20"/>
        <end position="40"/>
    </location>
</feature>
<protein>
    <submittedName>
        <fullName evidence="2">Uncharacterized protein</fullName>
    </submittedName>
</protein>
<keyword evidence="1" id="KW-1133">Transmembrane helix</keyword>
<evidence type="ECO:0000256" key="1">
    <source>
        <dbReference type="SAM" id="Phobius"/>
    </source>
</evidence>
<accession>A0A1S4B6G5</accession>
<feature type="transmembrane region" description="Helical" evidence="1">
    <location>
        <begin position="121"/>
        <end position="140"/>
    </location>
</feature>
<reference evidence="2" key="1">
    <citation type="submission" date="2025-08" db="UniProtKB">
        <authorList>
            <consortium name="RefSeq"/>
        </authorList>
    </citation>
    <scope>IDENTIFICATION</scope>
</reference>
<evidence type="ECO:0000313" key="2">
    <source>
        <dbReference type="RefSeq" id="XP_016484388.1"/>
    </source>
</evidence>
<name>A0A1S4B6G5_TOBAC</name>
<gene>
    <name evidence="2" type="primary">LOC107804946</name>
</gene>
<dbReference type="OrthoDB" id="780445at2759"/>
<dbReference type="PaxDb" id="4097-A0A1S4B6G5"/>
<dbReference type="STRING" id="4097.A0A1S4B6G5"/>
<dbReference type="AlphaFoldDB" id="A0A1S4B6G5"/>
<organism evidence="2">
    <name type="scientific">Nicotiana tabacum</name>
    <name type="common">Common tobacco</name>
    <dbReference type="NCBI Taxonomy" id="4097"/>
    <lineage>
        <taxon>Eukaryota</taxon>
        <taxon>Viridiplantae</taxon>
        <taxon>Streptophyta</taxon>
        <taxon>Embryophyta</taxon>
        <taxon>Tracheophyta</taxon>
        <taxon>Spermatophyta</taxon>
        <taxon>Magnoliopsida</taxon>
        <taxon>eudicotyledons</taxon>
        <taxon>Gunneridae</taxon>
        <taxon>Pentapetalae</taxon>
        <taxon>asterids</taxon>
        <taxon>lamiids</taxon>
        <taxon>Solanales</taxon>
        <taxon>Solanaceae</taxon>
        <taxon>Nicotianoideae</taxon>
        <taxon>Nicotianeae</taxon>
        <taxon>Nicotiana</taxon>
    </lineage>
</organism>
<dbReference type="RefSeq" id="XP_016484388.1">
    <property type="nucleotide sequence ID" value="XM_016628902.1"/>
</dbReference>
<dbReference type="OMA" id="INFRSRR"/>
<dbReference type="KEGG" id="nta:107804946"/>